<gene>
    <name evidence="1" type="ORF">M3215_03110</name>
</gene>
<organism evidence="1 2">
    <name type="scientific">Bacillus cytotoxicus</name>
    <dbReference type="NCBI Taxonomy" id="580165"/>
    <lineage>
        <taxon>Bacteria</taxon>
        <taxon>Bacillati</taxon>
        <taxon>Bacillota</taxon>
        <taxon>Bacilli</taxon>
        <taxon>Bacillales</taxon>
        <taxon>Bacillaceae</taxon>
        <taxon>Bacillus</taxon>
        <taxon>Bacillus cereus group</taxon>
    </lineage>
</organism>
<accession>A0ACC6A1T0</accession>
<evidence type="ECO:0000313" key="1">
    <source>
        <dbReference type="EMBL" id="MCM3734831.1"/>
    </source>
</evidence>
<evidence type="ECO:0000313" key="2">
    <source>
        <dbReference type="Proteomes" id="UP001202289"/>
    </source>
</evidence>
<reference evidence="1" key="1">
    <citation type="submission" date="2022-05" db="EMBL/GenBank/DDBJ databases">
        <title>Comparative Genomics of Spacecraft Associated Microbes.</title>
        <authorList>
            <person name="Tran M.T."/>
            <person name="Wright A."/>
            <person name="Seuylemezian A."/>
            <person name="Eisen J."/>
            <person name="Coil D."/>
        </authorList>
    </citation>
    <scope>NUCLEOTIDE SEQUENCE</scope>
    <source>
        <strain evidence="1">FAIRING 10M-2.2</strain>
    </source>
</reference>
<dbReference type="Proteomes" id="UP001202289">
    <property type="component" value="Unassembled WGS sequence"/>
</dbReference>
<sequence length="148" mass="16786">MKRNQEYRGYWRNFTIFTCIVGCIVGFFSVISDDLPVLRDDATTFDFIISYLAIIINSLPMWFILAMLVGYIFAKDMKSAVLLGAIYTITAITFYFVIGYFYQDVPVAVPFAEQVVAYASWYAASTVGGILGGITGFFIRKHLMHYCL</sequence>
<dbReference type="EMBL" id="JAMBOP010000002">
    <property type="protein sequence ID" value="MCM3734831.1"/>
    <property type="molecule type" value="Genomic_DNA"/>
</dbReference>
<protein>
    <submittedName>
        <fullName evidence="1">Uncharacterized protein</fullName>
    </submittedName>
</protein>
<keyword evidence="2" id="KW-1185">Reference proteome</keyword>
<proteinExistence type="predicted"/>
<name>A0ACC6A1T0_9BACI</name>
<comment type="caution">
    <text evidence="1">The sequence shown here is derived from an EMBL/GenBank/DDBJ whole genome shotgun (WGS) entry which is preliminary data.</text>
</comment>